<proteinExistence type="predicted"/>
<evidence type="ECO:0000259" key="9">
    <source>
        <dbReference type="PROSITE" id="PS50867"/>
    </source>
</evidence>
<evidence type="ECO:0000256" key="3">
    <source>
        <dbReference type="ARBA" id="ARBA00022603"/>
    </source>
</evidence>
<dbReference type="Gene3D" id="2.170.270.10">
    <property type="entry name" value="SET domain"/>
    <property type="match status" value="1"/>
</dbReference>
<feature type="domain" description="Pre-SET" evidence="9">
    <location>
        <begin position="77"/>
        <end position="163"/>
    </location>
</feature>
<evidence type="ECO:0000256" key="5">
    <source>
        <dbReference type="ARBA" id="ARBA00022691"/>
    </source>
</evidence>
<keyword evidence="7" id="KW-0862">Zinc</keyword>
<dbReference type="PROSITE" id="PS50867">
    <property type="entry name" value="PRE_SET"/>
    <property type="match status" value="1"/>
</dbReference>
<evidence type="ECO:0000256" key="7">
    <source>
        <dbReference type="ARBA" id="ARBA00022833"/>
    </source>
</evidence>
<dbReference type="GO" id="GO:0005694">
    <property type="term" value="C:chromosome"/>
    <property type="evidence" value="ECO:0007669"/>
    <property type="project" value="UniProtKB-SubCell"/>
</dbReference>
<reference evidence="11" key="1">
    <citation type="submission" date="2023-06" db="EMBL/GenBank/DDBJ databases">
        <title>Genome-scale phylogeny and comparative genomics of the fungal order Sordariales.</title>
        <authorList>
            <consortium name="Lawrence Berkeley National Laboratory"/>
            <person name="Hensen N."/>
            <person name="Bonometti L."/>
            <person name="Westerberg I."/>
            <person name="Brannstrom I.O."/>
            <person name="Guillou S."/>
            <person name="Cros-Aarteil S."/>
            <person name="Calhoun S."/>
            <person name="Haridas S."/>
            <person name="Kuo A."/>
            <person name="Mondo S."/>
            <person name="Pangilinan J."/>
            <person name="Riley R."/>
            <person name="Labutti K."/>
            <person name="Andreopoulos B."/>
            <person name="Lipzen A."/>
            <person name="Chen C."/>
            <person name="Yanf M."/>
            <person name="Daum C."/>
            <person name="Ng V."/>
            <person name="Clum A."/>
            <person name="Steindorff A."/>
            <person name="Ohm R."/>
            <person name="Martin F."/>
            <person name="Silar P."/>
            <person name="Natvig D."/>
            <person name="Lalanne C."/>
            <person name="Gautier V."/>
            <person name="Ament-Velasquez S.L."/>
            <person name="Kruys A."/>
            <person name="Hutchinson M.I."/>
            <person name="Powell A.J."/>
            <person name="Barry K."/>
            <person name="Miller A.N."/>
            <person name="Grigoriev I.V."/>
            <person name="Debuchy R."/>
            <person name="Gladieux P."/>
            <person name="Thoren M.H."/>
            <person name="Johannesson H."/>
        </authorList>
    </citation>
    <scope>NUCLEOTIDE SEQUENCE</scope>
    <source>
        <strain evidence="11">PSN4</strain>
    </source>
</reference>
<dbReference type="PANTHER" id="PTHR46223:SF3">
    <property type="entry name" value="HISTONE-LYSINE N-METHYLTRANSFERASE SET-23"/>
    <property type="match status" value="1"/>
</dbReference>
<dbReference type="InterPro" id="IPR001214">
    <property type="entry name" value="SET_dom"/>
</dbReference>
<feature type="domain" description="Post-SET" evidence="10">
    <location>
        <begin position="319"/>
        <end position="335"/>
    </location>
</feature>
<evidence type="ECO:0000256" key="6">
    <source>
        <dbReference type="ARBA" id="ARBA00022723"/>
    </source>
</evidence>
<keyword evidence="3" id="KW-0489">Methyltransferase</keyword>
<dbReference type="InterPro" id="IPR003616">
    <property type="entry name" value="Post-SET_dom"/>
</dbReference>
<gene>
    <name evidence="11" type="ORF">QBC47DRAFT_381608</name>
</gene>
<dbReference type="Pfam" id="PF00856">
    <property type="entry name" value="SET"/>
    <property type="match status" value="1"/>
</dbReference>
<dbReference type="GO" id="GO:0042054">
    <property type="term" value="F:histone methyltransferase activity"/>
    <property type="evidence" value="ECO:0007669"/>
    <property type="project" value="InterPro"/>
</dbReference>
<dbReference type="CDD" id="cd19473">
    <property type="entry name" value="SET_SUV39H_DIM5-like"/>
    <property type="match status" value="1"/>
</dbReference>
<dbReference type="SMART" id="SM00468">
    <property type="entry name" value="PreSET"/>
    <property type="match status" value="1"/>
</dbReference>
<dbReference type="PROSITE" id="PS50280">
    <property type="entry name" value="SET"/>
    <property type="match status" value="1"/>
</dbReference>
<dbReference type="InterPro" id="IPR050973">
    <property type="entry name" value="H3K9_Histone-Lys_N-MTase"/>
</dbReference>
<dbReference type="InterPro" id="IPR046341">
    <property type="entry name" value="SET_dom_sf"/>
</dbReference>
<evidence type="ECO:0000256" key="4">
    <source>
        <dbReference type="ARBA" id="ARBA00022679"/>
    </source>
</evidence>
<dbReference type="InterPro" id="IPR007728">
    <property type="entry name" value="Pre-SET_dom"/>
</dbReference>
<name>A0AAJ0BCR4_9PEZI</name>
<evidence type="ECO:0000256" key="2">
    <source>
        <dbReference type="ARBA" id="ARBA00022454"/>
    </source>
</evidence>
<dbReference type="AlphaFoldDB" id="A0AAJ0BCR4"/>
<dbReference type="PROSITE" id="PS50868">
    <property type="entry name" value="POST_SET"/>
    <property type="match status" value="1"/>
</dbReference>
<sequence length="335" mass="38634">MQAAQREHFHNHGRPDADPHDKNNCHWCQIRAFRTHHDSPISIVNKETNDALNPKFRFIERSIIHDDVPVPEASFRAGCNCDDDKQCMYGGCQCVGEMIHDENDEEDIEQTSGRRRRRLAYHTRAAKAEVLRSEFLLSRDPIYECHEGCSCSMDCPNRVVQRGRTVPLQIFRTLDRGWGVRCPLPIRKGQFVDCYVGEVITSEEANRRREIATMAKKKEVYMFALDKYSDPESLDPLLRAEPMEVDGEFMSGPTRFINHSCEPNLAIFARVGDLADRHIHDLAFFAIKDIPQNEELTFDYTNKGYGLEEDRHDPSKTKYMTKCLCGSANCRGFIW</sequence>
<keyword evidence="12" id="KW-1185">Reference proteome</keyword>
<dbReference type="GO" id="GO:0005634">
    <property type="term" value="C:nucleus"/>
    <property type="evidence" value="ECO:0007669"/>
    <property type="project" value="InterPro"/>
</dbReference>
<organism evidence="11 12">
    <name type="scientific">Echria macrotheca</name>
    <dbReference type="NCBI Taxonomy" id="438768"/>
    <lineage>
        <taxon>Eukaryota</taxon>
        <taxon>Fungi</taxon>
        <taxon>Dikarya</taxon>
        <taxon>Ascomycota</taxon>
        <taxon>Pezizomycotina</taxon>
        <taxon>Sordariomycetes</taxon>
        <taxon>Sordariomycetidae</taxon>
        <taxon>Sordariales</taxon>
        <taxon>Schizotheciaceae</taxon>
        <taxon>Echria</taxon>
    </lineage>
</organism>
<dbReference type="PANTHER" id="PTHR46223">
    <property type="entry name" value="HISTONE-LYSINE N-METHYLTRANSFERASE SUV39H"/>
    <property type="match status" value="1"/>
</dbReference>
<evidence type="ECO:0000313" key="12">
    <source>
        <dbReference type="Proteomes" id="UP001239445"/>
    </source>
</evidence>
<keyword evidence="5" id="KW-0949">S-adenosyl-L-methionine</keyword>
<keyword evidence="4" id="KW-0808">Transferase</keyword>
<dbReference type="GO" id="GO:0032259">
    <property type="term" value="P:methylation"/>
    <property type="evidence" value="ECO:0007669"/>
    <property type="project" value="UniProtKB-KW"/>
</dbReference>
<dbReference type="Pfam" id="PF05033">
    <property type="entry name" value="Pre-SET"/>
    <property type="match status" value="1"/>
</dbReference>
<dbReference type="GO" id="GO:0008270">
    <property type="term" value="F:zinc ion binding"/>
    <property type="evidence" value="ECO:0007669"/>
    <property type="project" value="InterPro"/>
</dbReference>
<evidence type="ECO:0000259" key="10">
    <source>
        <dbReference type="PROSITE" id="PS50868"/>
    </source>
</evidence>
<evidence type="ECO:0000256" key="1">
    <source>
        <dbReference type="ARBA" id="ARBA00004286"/>
    </source>
</evidence>
<dbReference type="SUPFAM" id="SSF82199">
    <property type="entry name" value="SET domain"/>
    <property type="match status" value="1"/>
</dbReference>
<dbReference type="EMBL" id="MU839833">
    <property type="protein sequence ID" value="KAK1755900.1"/>
    <property type="molecule type" value="Genomic_DNA"/>
</dbReference>
<evidence type="ECO:0000313" key="11">
    <source>
        <dbReference type="EMBL" id="KAK1755900.1"/>
    </source>
</evidence>
<protein>
    <submittedName>
        <fullName evidence="11">Histone-lysine N-methyltransferase</fullName>
    </submittedName>
</protein>
<evidence type="ECO:0000259" key="8">
    <source>
        <dbReference type="PROSITE" id="PS50280"/>
    </source>
</evidence>
<comment type="subcellular location">
    <subcellularLocation>
        <location evidence="1">Chromosome</location>
    </subcellularLocation>
</comment>
<comment type="caution">
    <text evidence="11">The sequence shown here is derived from an EMBL/GenBank/DDBJ whole genome shotgun (WGS) entry which is preliminary data.</text>
</comment>
<keyword evidence="2" id="KW-0158">Chromosome</keyword>
<keyword evidence="6" id="KW-0479">Metal-binding</keyword>
<dbReference type="Proteomes" id="UP001239445">
    <property type="component" value="Unassembled WGS sequence"/>
</dbReference>
<dbReference type="SMART" id="SM00317">
    <property type="entry name" value="SET"/>
    <property type="match status" value="1"/>
</dbReference>
<feature type="domain" description="SET" evidence="8">
    <location>
        <begin position="166"/>
        <end position="301"/>
    </location>
</feature>
<accession>A0AAJ0BCR4</accession>